<feature type="region of interest" description="Disordered" evidence="1">
    <location>
        <begin position="1"/>
        <end position="24"/>
    </location>
</feature>
<feature type="compositionally biased region" description="Low complexity" evidence="1">
    <location>
        <begin position="52"/>
        <end position="75"/>
    </location>
</feature>
<proteinExistence type="predicted"/>
<sequence length="254" mass="26480">MTEVSTVATWGAGRSERTTGSLGRRGMLGGLVAAVPLLLAGCSSHSGKDGKASSGASSSGKGASGMASAAAAPSGGDDGDVFVMIIRHGEKPDGSQPGIDENGHQDSHSLTERGWARAKALPQLFDPPQGQPLKPGLARPTRIFAATDQGPKAGAHRMRQTVTPLAKALGLQLDLSYAESQEADLAKAVLGISSPVLICWEHSRIPHIVKGLGAEHSGAPGTWPDRFDLVWVLTRTSGKWTFREIQQHLLDGDA</sequence>
<name>A0ABP5RM99_9ACTN</name>
<feature type="region of interest" description="Disordered" evidence="1">
    <location>
        <begin position="44"/>
        <end position="75"/>
    </location>
</feature>
<comment type="caution">
    <text evidence="2">The sequence shown here is derived from an EMBL/GenBank/DDBJ whole genome shotgun (WGS) entry which is preliminary data.</text>
</comment>
<dbReference type="EMBL" id="BAAATR010000028">
    <property type="protein sequence ID" value="GAA2262722.1"/>
    <property type="molecule type" value="Genomic_DNA"/>
</dbReference>
<feature type="region of interest" description="Disordered" evidence="1">
    <location>
        <begin position="89"/>
        <end position="111"/>
    </location>
</feature>
<evidence type="ECO:0000256" key="1">
    <source>
        <dbReference type="SAM" id="MobiDB-lite"/>
    </source>
</evidence>
<feature type="compositionally biased region" description="Basic and acidic residues" evidence="1">
    <location>
        <begin position="101"/>
        <end position="111"/>
    </location>
</feature>
<keyword evidence="3" id="KW-1185">Reference proteome</keyword>
<gene>
    <name evidence="2" type="ORF">GCM10010430_53940</name>
</gene>
<evidence type="ECO:0000313" key="3">
    <source>
        <dbReference type="Proteomes" id="UP001500305"/>
    </source>
</evidence>
<evidence type="ECO:0000313" key="2">
    <source>
        <dbReference type="EMBL" id="GAA2262722.1"/>
    </source>
</evidence>
<dbReference type="RefSeq" id="WP_344639098.1">
    <property type="nucleotide sequence ID" value="NZ_BAAATR010000028.1"/>
</dbReference>
<protein>
    <recommendedName>
        <fullName evidence="4">Histidine phosphatase family protein</fullName>
    </recommendedName>
</protein>
<evidence type="ECO:0008006" key="4">
    <source>
        <dbReference type="Google" id="ProtNLM"/>
    </source>
</evidence>
<dbReference type="InterPro" id="IPR029033">
    <property type="entry name" value="His_PPase_superfam"/>
</dbReference>
<dbReference type="Gene3D" id="3.40.50.1240">
    <property type="entry name" value="Phosphoglycerate mutase-like"/>
    <property type="match status" value="1"/>
</dbReference>
<accession>A0ABP5RM99</accession>
<dbReference type="Proteomes" id="UP001500305">
    <property type="component" value="Unassembled WGS sequence"/>
</dbReference>
<organism evidence="2 3">
    <name type="scientific">Kitasatospora cystarginea</name>
    <dbReference type="NCBI Taxonomy" id="58350"/>
    <lineage>
        <taxon>Bacteria</taxon>
        <taxon>Bacillati</taxon>
        <taxon>Actinomycetota</taxon>
        <taxon>Actinomycetes</taxon>
        <taxon>Kitasatosporales</taxon>
        <taxon>Streptomycetaceae</taxon>
        <taxon>Kitasatospora</taxon>
    </lineage>
</organism>
<reference evidence="3" key="1">
    <citation type="journal article" date="2019" name="Int. J. Syst. Evol. Microbiol.">
        <title>The Global Catalogue of Microorganisms (GCM) 10K type strain sequencing project: providing services to taxonomists for standard genome sequencing and annotation.</title>
        <authorList>
            <consortium name="The Broad Institute Genomics Platform"/>
            <consortium name="The Broad Institute Genome Sequencing Center for Infectious Disease"/>
            <person name="Wu L."/>
            <person name="Ma J."/>
        </authorList>
    </citation>
    <scope>NUCLEOTIDE SEQUENCE [LARGE SCALE GENOMIC DNA]</scope>
    <source>
        <strain evidence="3">JCM 7356</strain>
    </source>
</reference>